<dbReference type="RefSeq" id="WP_144757640.1">
    <property type="nucleotide sequence ID" value="NZ_VMNW02000046.1"/>
</dbReference>
<dbReference type="SUPFAM" id="SSF56112">
    <property type="entry name" value="Protein kinase-like (PK-like)"/>
    <property type="match status" value="1"/>
</dbReference>
<dbReference type="InterPro" id="IPR015897">
    <property type="entry name" value="CHK_kinase-like"/>
</dbReference>
<dbReference type="OrthoDB" id="141068at2"/>
<keyword evidence="3" id="KW-1185">Reference proteome</keyword>
<evidence type="ECO:0000313" key="2">
    <source>
        <dbReference type="EMBL" id="KAA9156777.1"/>
    </source>
</evidence>
<reference evidence="2" key="1">
    <citation type="submission" date="2019-09" db="EMBL/GenBank/DDBJ databases">
        <authorList>
            <person name="Teo W.F.A."/>
            <person name="Duangmal K."/>
        </authorList>
    </citation>
    <scope>NUCLEOTIDE SEQUENCE [LARGE SCALE GENOMIC DNA]</scope>
    <source>
        <strain evidence="2">K81G1</strain>
    </source>
</reference>
<dbReference type="InterPro" id="IPR052961">
    <property type="entry name" value="Oxido-Kinase-like_Enzymes"/>
</dbReference>
<dbReference type="PANTHER" id="PTHR23020:SF41">
    <property type="entry name" value="AMINOGLYCOSIDE PHOSPHOTRANSFERASE DOMAIN-CONTAINING PROTEIN"/>
    <property type="match status" value="1"/>
</dbReference>
<dbReference type="InterPro" id="IPR011009">
    <property type="entry name" value="Kinase-like_dom_sf"/>
</dbReference>
<name>A0A5N0UYQ8_9PSEU</name>
<evidence type="ECO:0000259" key="1">
    <source>
        <dbReference type="SMART" id="SM00587"/>
    </source>
</evidence>
<comment type="caution">
    <text evidence="2">The sequence shown here is derived from an EMBL/GenBank/DDBJ whole genome shotgun (WGS) entry which is preliminary data.</text>
</comment>
<evidence type="ECO:0000313" key="3">
    <source>
        <dbReference type="Proteomes" id="UP000319769"/>
    </source>
</evidence>
<dbReference type="Gene3D" id="3.90.1200.10">
    <property type="match status" value="1"/>
</dbReference>
<organism evidence="2 3">
    <name type="scientific">Amycolatopsis acidicola</name>
    <dbReference type="NCBI Taxonomy" id="2596893"/>
    <lineage>
        <taxon>Bacteria</taxon>
        <taxon>Bacillati</taxon>
        <taxon>Actinomycetota</taxon>
        <taxon>Actinomycetes</taxon>
        <taxon>Pseudonocardiales</taxon>
        <taxon>Pseudonocardiaceae</taxon>
        <taxon>Amycolatopsis</taxon>
    </lineage>
</organism>
<accession>A0A5N0UYQ8</accession>
<dbReference type="SMART" id="SM00587">
    <property type="entry name" value="CHK"/>
    <property type="match status" value="1"/>
</dbReference>
<gene>
    <name evidence="2" type="ORF">FPZ12_026780</name>
</gene>
<sequence>MFPRSLREVTPDWLSGALAQRYPGTRVTSVVQDKVINGMATKVRLRLTYDDAGQAHKLPDTMWLKTGFESHSERSALLYASEVNFFAEIAPLANANLPATYYEAIDPATGNGVLLLEDLGQRGVRFGHPLEPVTPAVARSLLDILARLHALPTTTEQVGRLGWLKPGGAIHAVNVVDEYLDFWDTASQQPRFAFVPETLQDRARIRAALKDMEAQDRANPAWLVHGDPHQGNVFFDAEGNGGFLDWQTVALGHWAFDVAYFLIMSLTVEDRREHEQSLVRHYLERLAVHAGQAPGFEDAWLDYRRHAIWCFLTVLCPVERQPEEVCLANAERTCAALADLATLDGF</sequence>
<proteinExistence type="predicted"/>
<dbReference type="EMBL" id="VMNW02000046">
    <property type="protein sequence ID" value="KAA9156777.1"/>
    <property type="molecule type" value="Genomic_DNA"/>
</dbReference>
<protein>
    <submittedName>
        <fullName evidence="2">Phosphotransferase</fullName>
    </submittedName>
</protein>
<dbReference type="Proteomes" id="UP000319769">
    <property type="component" value="Unassembled WGS sequence"/>
</dbReference>
<feature type="domain" description="CHK kinase-like" evidence="1">
    <location>
        <begin position="114"/>
        <end position="292"/>
    </location>
</feature>
<dbReference type="Pfam" id="PF01636">
    <property type="entry name" value="APH"/>
    <property type="match status" value="1"/>
</dbReference>
<dbReference type="GO" id="GO:0016740">
    <property type="term" value="F:transferase activity"/>
    <property type="evidence" value="ECO:0007669"/>
    <property type="project" value="UniProtKB-KW"/>
</dbReference>
<dbReference type="AlphaFoldDB" id="A0A5N0UYQ8"/>
<dbReference type="PANTHER" id="PTHR23020">
    <property type="entry name" value="UNCHARACTERIZED NUCLEAR HORMONE RECEPTOR-RELATED"/>
    <property type="match status" value="1"/>
</dbReference>
<dbReference type="InterPro" id="IPR002575">
    <property type="entry name" value="Aminoglycoside_PTrfase"/>
</dbReference>